<evidence type="ECO:0000259" key="2">
    <source>
        <dbReference type="Pfam" id="PF09339"/>
    </source>
</evidence>
<dbReference type="Pfam" id="PF09339">
    <property type="entry name" value="HTH_IclR"/>
    <property type="match status" value="1"/>
</dbReference>
<dbReference type="Proteomes" id="UP000201747">
    <property type="component" value="Segment"/>
</dbReference>
<organism evidence="3 4">
    <name type="scientific">Gordonia phage Nymphadora</name>
    <dbReference type="NCBI Taxonomy" id="1821558"/>
    <lineage>
        <taxon>Viruses</taxon>
        <taxon>Duplodnaviria</taxon>
        <taxon>Heunggongvirae</taxon>
        <taxon>Uroviricota</taxon>
        <taxon>Caudoviricetes</taxon>
        <taxon>Nymbaxtervirinae</taxon>
        <taxon>Nymphadoravirus</taxon>
        <taxon>Nymphadoravirus nymphadora</taxon>
    </lineage>
</organism>
<keyword evidence="4" id="KW-1185">Reference proteome</keyword>
<dbReference type="InterPro" id="IPR005471">
    <property type="entry name" value="Tscrpt_reg_IclR_N"/>
</dbReference>
<dbReference type="SUPFAM" id="SSF46785">
    <property type="entry name" value="Winged helix' DNA-binding domain"/>
    <property type="match status" value="1"/>
</dbReference>
<dbReference type="Pfam" id="PF13749">
    <property type="entry name" value="HATPase_c_4"/>
    <property type="match status" value="1"/>
</dbReference>
<dbReference type="PANTHER" id="PTHR30595">
    <property type="entry name" value="GLPR-RELATED TRANSCRIPTIONAL REPRESSOR"/>
    <property type="match status" value="1"/>
</dbReference>
<reference evidence="4" key="1">
    <citation type="submission" date="2016-03" db="EMBL/GenBank/DDBJ databases">
        <authorList>
            <person name="Ploux O."/>
        </authorList>
    </citation>
    <scope>NUCLEOTIDE SEQUENCE [LARGE SCALE GENOMIC DNA]</scope>
</reference>
<protein>
    <recommendedName>
        <fullName evidence="5">Transcriptional regulator</fullName>
    </recommendedName>
</protein>
<proteinExistence type="predicted"/>
<dbReference type="Pfam" id="PF04326">
    <property type="entry name" value="SLFN_AlbA_2"/>
    <property type="match status" value="1"/>
</dbReference>
<dbReference type="Gene3D" id="3.30.565.60">
    <property type="match status" value="1"/>
</dbReference>
<dbReference type="RefSeq" id="YP_009286083.1">
    <property type="nucleotide sequence ID" value="NC_031061.1"/>
</dbReference>
<dbReference type="InterPro" id="IPR036390">
    <property type="entry name" value="WH_DNA-bd_sf"/>
</dbReference>
<dbReference type="GeneID" id="29065720"/>
<dbReference type="GO" id="GO:0003677">
    <property type="term" value="F:DNA binding"/>
    <property type="evidence" value="ECO:0007669"/>
    <property type="project" value="InterPro"/>
</dbReference>
<dbReference type="PANTHER" id="PTHR30595:SF6">
    <property type="entry name" value="SCHLAFEN ALBA-2 DOMAIN-CONTAINING PROTEIN"/>
    <property type="match status" value="1"/>
</dbReference>
<dbReference type="KEGG" id="vg:29065720"/>
<evidence type="ECO:0000259" key="1">
    <source>
        <dbReference type="Pfam" id="PF04326"/>
    </source>
</evidence>
<dbReference type="InterPro" id="IPR007421">
    <property type="entry name" value="Schlafen_AlbA_2_dom"/>
</dbReference>
<feature type="domain" description="Schlafen AlbA-2" evidence="1">
    <location>
        <begin position="26"/>
        <end position="141"/>
    </location>
</feature>
<dbReference type="InterPro" id="IPR038475">
    <property type="entry name" value="RecG_C_sf"/>
</dbReference>
<name>A0A142KAR4_9CAUD</name>
<dbReference type="InterPro" id="IPR038461">
    <property type="entry name" value="Schlafen_AlbA_2_dom_sf"/>
</dbReference>
<accession>A0A142KAR4</accession>
<dbReference type="GO" id="GO:0006355">
    <property type="term" value="P:regulation of DNA-templated transcription"/>
    <property type="evidence" value="ECO:0007669"/>
    <property type="project" value="InterPro"/>
</dbReference>
<evidence type="ECO:0000313" key="3">
    <source>
        <dbReference type="EMBL" id="AMS03197.1"/>
    </source>
</evidence>
<evidence type="ECO:0008006" key="5">
    <source>
        <dbReference type="Google" id="ProtNLM"/>
    </source>
</evidence>
<gene>
    <name evidence="3" type="primary">38</name>
    <name evidence="3" type="ORF">SEA_NYMPHADORA_38</name>
</gene>
<dbReference type="OrthoDB" id="29668at10239"/>
<sequence>MTAKVVDLILAADAGDVGNMALAASEDQWFERKSIRIEAKTLSKALIAFANAEGGTVVIGVCNGQIEGIDAHPEHANSLRQSWIDFTQPPVRCTYKEVACINSDGLPDHLLMVHIETSERVHENVNGETFLRVGDESRKLNYLQRQELEFDKGQAQFDGMAATGAGIEDLDDRLVEHYRAAVEASSAETILKARSLVRRDGQLTNAGYLLFGETPQQMFPEAYVRVLRFLSTERGTGARLNLDEDGDAKFEGPIPWALQRAVDQIEKWVPKRRALDETGHFNAQPVVPREAWLEGLVNAVIHRSYSLAGDHIRVEIYPDRVEIESPGRFPGLVDPSNPLSISRFARNPRIARVCADLRLGQELGEGIKRIFDEMRRVGLTDPIYTQRSGSVRLRLEAVARLDAAVAKRLPKGSQAVLDVLRSTGTPLGTGEIAEATRSSRPAALKRLHALQNEGLIVWNGRSTRDPRATWKVAPLA</sequence>
<dbReference type="Gene3D" id="3.30.950.30">
    <property type="entry name" value="Schlafen, AAA domain"/>
    <property type="match status" value="1"/>
</dbReference>
<evidence type="ECO:0000313" key="4">
    <source>
        <dbReference type="Proteomes" id="UP000201747"/>
    </source>
</evidence>
<feature type="domain" description="HTH iclR-type" evidence="2">
    <location>
        <begin position="415"/>
        <end position="458"/>
    </location>
</feature>
<dbReference type="EMBL" id="KU963255">
    <property type="protein sequence ID" value="AMS03197.1"/>
    <property type="molecule type" value="Genomic_DNA"/>
</dbReference>